<feature type="compositionally biased region" description="Pro residues" evidence="3">
    <location>
        <begin position="783"/>
        <end position="806"/>
    </location>
</feature>
<dbReference type="InterPro" id="IPR036179">
    <property type="entry name" value="Ig-like_dom_sf"/>
</dbReference>
<dbReference type="OMA" id="WKEVPIS"/>
<dbReference type="PRINTS" id="PR00014">
    <property type="entry name" value="FNTYPEIII"/>
</dbReference>
<keyword evidence="2" id="KW-1015">Disulfide bond</keyword>
<dbReference type="FunFam" id="2.60.40.10:FF:000028">
    <property type="entry name" value="Neuronal cell adhesion molecule"/>
    <property type="match status" value="1"/>
</dbReference>
<dbReference type="PROSITE" id="PS50835">
    <property type="entry name" value="IG_LIKE"/>
    <property type="match status" value="3"/>
</dbReference>
<dbReference type="InterPro" id="IPR003961">
    <property type="entry name" value="FN3_dom"/>
</dbReference>
<dbReference type="InterPro" id="IPR007110">
    <property type="entry name" value="Ig-like_dom"/>
</dbReference>
<dbReference type="SMART" id="SM00409">
    <property type="entry name" value="IG"/>
    <property type="match status" value="3"/>
</dbReference>
<dbReference type="Proteomes" id="UP000594260">
    <property type="component" value="Unplaced"/>
</dbReference>
<protein>
    <submittedName>
        <fullName evidence="8">Uncharacterized protein</fullName>
    </submittedName>
</protein>
<evidence type="ECO:0000256" key="2">
    <source>
        <dbReference type="ARBA" id="ARBA00023157"/>
    </source>
</evidence>
<evidence type="ECO:0000259" key="7">
    <source>
        <dbReference type="PROSITE" id="PS50853"/>
    </source>
</evidence>
<name>A0A7M7JQ18_VARDE</name>
<dbReference type="Pfam" id="PF00041">
    <property type="entry name" value="fn3"/>
    <property type="match status" value="3"/>
</dbReference>
<dbReference type="SUPFAM" id="SSF49265">
    <property type="entry name" value="Fibronectin type III"/>
    <property type="match status" value="2"/>
</dbReference>
<evidence type="ECO:0000256" key="1">
    <source>
        <dbReference type="ARBA" id="ARBA00022737"/>
    </source>
</evidence>
<reference evidence="8" key="1">
    <citation type="submission" date="2021-01" db="UniProtKB">
        <authorList>
            <consortium name="EnsemblMetazoa"/>
        </authorList>
    </citation>
    <scope>IDENTIFICATION</scope>
</reference>
<feature type="signal peptide" evidence="5">
    <location>
        <begin position="1"/>
        <end position="21"/>
    </location>
</feature>
<feature type="region of interest" description="Disordered" evidence="3">
    <location>
        <begin position="753"/>
        <end position="772"/>
    </location>
</feature>
<keyword evidence="5" id="KW-0732">Signal</keyword>
<dbReference type="CDD" id="cd00063">
    <property type="entry name" value="FN3"/>
    <property type="match status" value="3"/>
</dbReference>
<feature type="domain" description="Ig-like" evidence="6">
    <location>
        <begin position="250"/>
        <end position="342"/>
    </location>
</feature>
<dbReference type="Pfam" id="PF07679">
    <property type="entry name" value="I-set"/>
    <property type="match status" value="1"/>
</dbReference>
<dbReference type="Gene3D" id="2.60.40.10">
    <property type="entry name" value="Immunoglobulins"/>
    <property type="match status" value="6"/>
</dbReference>
<evidence type="ECO:0000313" key="8">
    <source>
        <dbReference type="EnsemblMetazoa" id="XP_022649460"/>
    </source>
</evidence>
<dbReference type="InterPro" id="IPR013783">
    <property type="entry name" value="Ig-like_fold"/>
</dbReference>
<dbReference type="GO" id="GO:0030154">
    <property type="term" value="P:cell differentiation"/>
    <property type="evidence" value="ECO:0007669"/>
    <property type="project" value="UniProtKB-ARBA"/>
</dbReference>
<evidence type="ECO:0000259" key="6">
    <source>
        <dbReference type="PROSITE" id="PS50835"/>
    </source>
</evidence>
<dbReference type="GO" id="GO:0016020">
    <property type="term" value="C:membrane"/>
    <property type="evidence" value="ECO:0007669"/>
    <property type="project" value="UniProtKB-SubCell"/>
</dbReference>
<keyword evidence="4" id="KW-0812">Transmembrane</keyword>
<sequence length="859" mass="94608">MKWLHIVRFALQCVLTTICGASKIVPFAFPDNLQLGSSIDVVCSVPSNAHKLAWFKGNIEIKNGWREISIQQPTKRLLTMSIDAITLDHVGNYSCRALFFDDTEDWYSDELIVRAAPSWRVEPPSKVQIQSSSGGILNCQAEGSPRPHHSWENDKGQLVHNGSSLSIPARSDLQSGGGTHNFEVTCVADNGIGPSIRKTVYVTISDIIGNVGILRFDEVDASDAGAYVCIARNDYGVIQHSIDVSVFLPPKFGEKHSVVSARRGENVKLTCEVQGDTPLHIKWSKGNRLIDKKPNNRYEIYETYSEQSMRSELFITTTERTDGAIYTCLAQNEHGNDDRTVKLLILEVPQPPRDVKVSETWSRSASISWTAPYTGNSPITRYTVQYWRVAQSHRLEELEVVGTQTSVLLSDLRPGIAYQVAVVADNAVGSSQPSSTITFTTGEEEPSEVPTDFHVEPKGPHTIRVSWKPPPREEWNGQLKGYYIGYKPSGHGQPHSFKTAEYKENSTNEFFLTGLQKATDYSVVVKAFNGAGVGRQTPDLHVKTLEGDVPPPPRVFVGATGISTITIQWVQAPQSGAKGFILYYRPDSDLNLGWRETQLDGRANQYTLQHLIAGTLYQIYVSATNEFGVGDPSEIISMRTHKSLASDVTSLLSTALFGESGNQSALLNFFVLVPVLASLVTIIVVIIVTCVCLHRIKARHERTMLTGQAIPLDPKTYMTIARSRMASMDGTCDGNPPMQNIVRTLPAGCVQTFDGKQLSGTGQPSPKQLPQPEYGQRYVDIQQPPPLPPDHPAGPPQSPLPVPPMPQSLSNAGITQMDDVEALKKQQHVNEEMKTFLMNHNGLPGMMQMPLQAQQSPAC</sequence>
<dbReference type="InterPro" id="IPR003598">
    <property type="entry name" value="Ig_sub2"/>
</dbReference>
<feature type="domain" description="Fibronectin type-III" evidence="7">
    <location>
        <begin position="549"/>
        <end position="643"/>
    </location>
</feature>
<feature type="region of interest" description="Disordered" evidence="3">
    <location>
        <begin position="778"/>
        <end position="810"/>
    </location>
</feature>
<dbReference type="EnsemblMetazoa" id="XM_022793725">
    <property type="protein sequence ID" value="XP_022649460"/>
    <property type="gene ID" value="LOC111245403"/>
</dbReference>
<feature type="compositionally biased region" description="Polar residues" evidence="3">
    <location>
        <begin position="758"/>
        <end position="768"/>
    </location>
</feature>
<keyword evidence="4" id="KW-1133">Transmembrane helix</keyword>
<keyword evidence="4" id="KW-0472">Membrane</keyword>
<dbReference type="PANTHER" id="PTHR44170">
    <property type="entry name" value="PROTEIN SIDEKICK"/>
    <property type="match status" value="1"/>
</dbReference>
<evidence type="ECO:0000256" key="5">
    <source>
        <dbReference type="SAM" id="SignalP"/>
    </source>
</evidence>
<organism evidence="8 9">
    <name type="scientific">Varroa destructor</name>
    <name type="common">Honeybee mite</name>
    <dbReference type="NCBI Taxonomy" id="109461"/>
    <lineage>
        <taxon>Eukaryota</taxon>
        <taxon>Metazoa</taxon>
        <taxon>Ecdysozoa</taxon>
        <taxon>Arthropoda</taxon>
        <taxon>Chelicerata</taxon>
        <taxon>Arachnida</taxon>
        <taxon>Acari</taxon>
        <taxon>Parasitiformes</taxon>
        <taxon>Mesostigmata</taxon>
        <taxon>Gamasina</taxon>
        <taxon>Dermanyssoidea</taxon>
        <taxon>Varroidae</taxon>
        <taxon>Varroa</taxon>
    </lineage>
</organism>
<dbReference type="OrthoDB" id="5982258at2759"/>
<dbReference type="InterPro" id="IPR003599">
    <property type="entry name" value="Ig_sub"/>
</dbReference>
<evidence type="ECO:0000256" key="3">
    <source>
        <dbReference type="SAM" id="MobiDB-lite"/>
    </source>
</evidence>
<dbReference type="InterPro" id="IPR013098">
    <property type="entry name" value="Ig_I-set"/>
</dbReference>
<dbReference type="CDD" id="cd00096">
    <property type="entry name" value="Ig"/>
    <property type="match status" value="1"/>
</dbReference>
<dbReference type="AlphaFoldDB" id="A0A7M7JQ18"/>
<dbReference type="GeneID" id="111245403"/>
<feature type="transmembrane region" description="Helical" evidence="4">
    <location>
        <begin position="669"/>
        <end position="694"/>
    </location>
</feature>
<feature type="domain" description="Fibronectin type-III" evidence="7">
    <location>
        <begin position="351"/>
        <end position="444"/>
    </location>
</feature>
<feature type="domain" description="Ig-like" evidence="6">
    <location>
        <begin position="26"/>
        <end position="97"/>
    </location>
</feature>
<dbReference type="SMART" id="SM00060">
    <property type="entry name" value="FN3"/>
    <property type="match status" value="3"/>
</dbReference>
<dbReference type="PROSITE" id="PS50853">
    <property type="entry name" value="FN3"/>
    <property type="match status" value="3"/>
</dbReference>
<dbReference type="InterPro" id="IPR036116">
    <property type="entry name" value="FN3_sf"/>
</dbReference>
<dbReference type="GO" id="GO:0098609">
    <property type="term" value="P:cell-cell adhesion"/>
    <property type="evidence" value="ECO:0007669"/>
    <property type="project" value="TreeGrafter"/>
</dbReference>
<dbReference type="FunFam" id="2.60.40.10:FF:000719">
    <property type="entry name" value="nephrin isoform X1"/>
    <property type="match status" value="1"/>
</dbReference>
<dbReference type="SMART" id="SM00408">
    <property type="entry name" value="IGc2"/>
    <property type="match status" value="2"/>
</dbReference>
<feature type="domain" description="Ig-like" evidence="6">
    <location>
        <begin position="117"/>
        <end position="245"/>
    </location>
</feature>
<feature type="chain" id="PRO_5029497454" evidence="5">
    <location>
        <begin position="22"/>
        <end position="859"/>
    </location>
</feature>
<keyword evidence="9" id="KW-1185">Reference proteome</keyword>
<evidence type="ECO:0000256" key="4">
    <source>
        <dbReference type="SAM" id="Phobius"/>
    </source>
</evidence>
<dbReference type="SUPFAM" id="SSF48726">
    <property type="entry name" value="Immunoglobulin"/>
    <property type="match status" value="3"/>
</dbReference>
<dbReference type="PANTHER" id="PTHR44170:SF54">
    <property type="entry name" value="FI24025P1"/>
    <property type="match status" value="1"/>
</dbReference>
<dbReference type="InParanoid" id="A0A7M7JQ18"/>
<proteinExistence type="predicted"/>
<keyword evidence="1" id="KW-0677">Repeat</keyword>
<evidence type="ECO:0000313" key="9">
    <source>
        <dbReference type="Proteomes" id="UP000594260"/>
    </source>
</evidence>
<feature type="domain" description="Fibronectin type-III" evidence="7">
    <location>
        <begin position="449"/>
        <end position="547"/>
    </location>
</feature>
<accession>A0A7M7JQ18</accession>
<dbReference type="RefSeq" id="XP_022649460.1">
    <property type="nucleotide sequence ID" value="XM_022793725.1"/>
</dbReference>
<dbReference type="KEGG" id="vde:111245403"/>
<dbReference type="GO" id="GO:0009653">
    <property type="term" value="P:anatomical structure morphogenesis"/>
    <property type="evidence" value="ECO:0007669"/>
    <property type="project" value="UniProtKB-ARBA"/>
</dbReference>